<dbReference type="Proteomes" id="UP000064921">
    <property type="component" value="Chromosome"/>
</dbReference>
<name>A0A0U3FTH2_9HYPH</name>
<sequence length="65" mass="7029">MIRRTLINRIRLAGSLALQGLSVPFQLVDLNIKILHVLQITALLAKTENPPETGGPQVGPGYAKL</sequence>
<proteinExistence type="predicted"/>
<gene>
    <name evidence="1" type="ORF">APZ00_23050</name>
</gene>
<evidence type="ECO:0000313" key="2">
    <source>
        <dbReference type="Proteomes" id="UP000064921"/>
    </source>
</evidence>
<dbReference type="EMBL" id="CP013068">
    <property type="protein sequence ID" value="ALV29566.1"/>
    <property type="molecule type" value="Genomic_DNA"/>
</dbReference>
<keyword evidence="2" id="KW-1185">Reference proteome</keyword>
<dbReference type="STRING" id="121719.APZ00_23050"/>
<dbReference type="RefSeq" id="WP_058900345.1">
    <property type="nucleotide sequence ID" value="NZ_CP013068.1"/>
</dbReference>
<organism evidence="1 2">
    <name type="scientific">Pannonibacter phragmitetus</name>
    <dbReference type="NCBI Taxonomy" id="121719"/>
    <lineage>
        <taxon>Bacteria</taxon>
        <taxon>Pseudomonadati</taxon>
        <taxon>Pseudomonadota</taxon>
        <taxon>Alphaproteobacteria</taxon>
        <taxon>Hyphomicrobiales</taxon>
        <taxon>Stappiaceae</taxon>
        <taxon>Pannonibacter</taxon>
    </lineage>
</organism>
<accession>A0A0U3FTH2</accession>
<dbReference type="KEGG" id="pphr:APZ00_23050"/>
<dbReference type="AlphaFoldDB" id="A0A0U3FTH2"/>
<evidence type="ECO:0000313" key="1">
    <source>
        <dbReference type="EMBL" id="ALV29566.1"/>
    </source>
</evidence>
<protein>
    <submittedName>
        <fullName evidence="1">Uncharacterized protein</fullName>
    </submittedName>
</protein>
<reference evidence="1 2" key="1">
    <citation type="submission" date="2015-10" db="EMBL/GenBank/DDBJ databases">
        <title>The world's first case of liver abscess caused by Pannonibacter phragmitetus.</title>
        <authorList>
            <person name="Ming D."/>
            <person name="Wang M."/>
            <person name="Zhou Y."/>
            <person name="Jiang T."/>
            <person name="Hu S."/>
        </authorList>
    </citation>
    <scope>NUCLEOTIDE SEQUENCE [LARGE SCALE GENOMIC DNA]</scope>
    <source>
        <strain evidence="1 2">31801</strain>
    </source>
</reference>